<feature type="binding site" evidence="9">
    <location>
        <position position="128"/>
    </location>
    <ligand>
        <name>(S)-2,3,4,5-tetrahydrodipicolinate</name>
        <dbReference type="ChEBI" id="CHEBI:16845"/>
    </ligand>
</feature>
<gene>
    <name evidence="9" type="primary">dapB</name>
    <name evidence="13" type="ORF">CBF29_09870</name>
</gene>
<dbReference type="EC" id="1.17.1.8" evidence="9 10"/>
<dbReference type="GO" id="GO:0005829">
    <property type="term" value="C:cytosol"/>
    <property type="evidence" value="ECO:0007669"/>
    <property type="project" value="TreeGrafter"/>
</dbReference>
<comment type="catalytic activity">
    <reaction evidence="9">
        <text>(S)-2,3,4,5-tetrahydrodipicolinate + NAD(+) + H2O = (2S,4S)-4-hydroxy-2,3,4,5-tetrahydrodipicolinate + NADH + H(+)</text>
        <dbReference type="Rhea" id="RHEA:35323"/>
        <dbReference type="ChEBI" id="CHEBI:15377"/>
        <dbReference type="ChEBI" id="CHEBI:15378"/>
        <dbReference type="ChEBI" id="CHEBI:16845"/>
        <dbReference type="ChEBI" id="CHEBI:57540"/>
        <dbReference type="ChEBI" id="CHEBI:57945"/>
        <dbReference type="ChEBI" id="CHEBI:67139"/>
        <dbReference type="EC" id="1.17.1.8"/>
    </reaction>
</comment>
<feature type="domain" description="Dihydrodipicolinate reductase C-terminal" evidence="12">
    <location>
        <begin position="100"/>
        <end position="231"/>
    </location>
</feature>
<feature type="binding site" evidence="9">
    <location>
        <position position="28"/>
    </location>
    <ligand>
        <name>NADP(+)</name>
        <dbReference type="ChEBI" id="CHEBI:58349"/>
    </ligand>
</feature>
<comment type="caution">
    <text evidence="13">The sequence shown here is derived from an EMBL/GenBank/DDBJ whole genome shotgun (WGS) entry which is preliminary data.</text>
</comment>
<feature type="domain" description="Dihydrodipicolinate reductase N-terminal" evidence="11">
    <location>
        <begin position="2"/>
        <end position="97"/>
    </location>
</feature>
<dbReference type="SUPFAM" id="SSF55347">
    <property type="entry name" value="Glyceraldehyde-3-phosphate dehydrogenase-like, C-terminal domain"/>
    <property type="match status" value="1"/>
</dbReference>
<dbReference type="UniPathway" id="UPA00034">
    <property type="reaction ID" value="UER00018"/>
</dbReference>
<evidence type="ECO:0000256" key="6">
    <source>
        <dbReference type="ARBA" id="ARBA00023002"/>
    </source>
</evidence>
<comment type="subcellular location">
    <subcellularLocation>
        <location evidence="9">Cytoplasm</location>
    </subcellularLocation>
</comment>
<feature type="binding site" evidence="9">
    <location>
        <begin position="94"/>
        <end position="97"/>
    </location>
    <ligand>
        <name>NAD(+)</name>
        <dbReference type="ChEBI" id="CHEBI:57540"/>
    </ligand>
</feature>
<name>A0A430AQA4_9ENTE</name>
<dbReference type="HAMAP" id="MF_00102">
    <property type="entry name" value="DapB"/>
    <property type="match status" value="1"/>
</dbReference>
<dbReference type="InterPro" id="IPR036291">
    <property type="entry name" value="NAD(P)-bd_dom_sf"/>
</dbReference>
<dbReference type="InterPro" id="IPR023940">
    <property type="entry name" value="DHDPR_bac"/>
</dbReference>
<evidence type="ECO:0000256" key="9">
    <source>
        <dbReference type="HAMAP-Rule" id="MF_00102"/>
    </source>
</evidence>
<dbReference type="InterPro" id="IPR000846">
    <property type="entry name" value="DapB_N"/>
</dbReference>
<evidence type="ECO:0000259" key="12">
    <source>
        <dbReference type="Pfam" id="PF05173"/>
    </source>
</evidence>
<dbReference type="PIRSF" id="PIRSF000161">
    <property type="entry name" value="DHPR"/>
    <property type="match status" value="1"/>
</dbReference>
<feature type="binding site" evidence="9">
    <location>
        <begin position="70"/>
        <end position="72"/>
    </location>
    <ligand>
        <name>NAD(+)</name>
        <dbReference type="ChEBI" id="CHEBI:57540"/>
    </ligand>
</feature>
<keyword evidence="8 9" id="KW-0457">Lysine biosynthesis</keyword>
<dbReference type="Pfam" id="PF01113">
    <property type="entry name" value="DapB_N"/>
    <property type="match status" value="1"/>
</dbReference>
<evidence type="ECO:0000256" key="5">
    <source>
        <dbReference type="ARBA" id="ARBA00022915"/>
    </source>
</evidence>
<dbReference type="PROSITE" id="PS01298">
    <property type="entry name" value="DAPB"/>
    <property type="match status" value="1"/>
</dbReference>
<evidence type="ECO:0000256" key="8">
    <source>
        <dbReference type="ARBA" id="ARBA00023154"/>
    </source>
</evidence>
<evidence type="ECO:0000256" key="4">
    <source>
        <dbReference type="ARBA" id="ARBA00022857"/>
    </source>
</evidence>
<dbReference type="OrthoDB" id="9790352at2"/>
<dbReference type="PANTHER" id="PTHR20836:SF7">
    <property type="entry name" value="4-HYDROXY-TETRAHYDRODIPICOLINATE REDUCTASE"/>
    <property type="match status" value="1"/>
</dbReference>
<comment type="catalytic activity">
    <reaction evidence="9">
        <text>(S)-2,3,4,5-tetrahydrodipicolinate + NADP(+) + H2O = (2S,4S)-4-hydroxy-2,3,4,5-tetrahydrodipicolinate + NADPH + H(+)</text>
        <dbReference type="Rhea" id="RHEA:35331"/>
        <dbReference type="ChEBI" id="CHEBI:15377"/>
        <dbReference type="ChEBI" id="CHEBI:15378"/>
        <dbReference type="ChEBI" id="CHEBI:16845"/>
        <dbReference type="ChEBI" id="CHEBI:57783"/>
        <dbReference type="ChEBI" id="CHEBI:58349"/>
        <dbReference type="ChEBI" id="CHEBI:67139"/>
        <dbReference type="EC" id="1.17.1.8"/>
    </reaction>
</comment>
<dbReference type="GO" id="GO:0009089">
    <property type="term" value="P:lysine biosynthetic process via diaminopimelate"/>
    <property type="evidence" value="ECO:0007669"/>
    <property type="project" value="UniProtKB-UniRule"/>
</dbReference>
<dbReference type="NCBIfam" id="TIGR00036">
    <property type="entry name" value="dapB"/>
    <property type="match status" value="1"/>
</dbReference>
<keyword evidence="6 9" id="KW-0560">Oxidoreductase</keyword>
<dbReference type="FunFam" id="3.30.360.10:FF:000009">
    <property type="entry name" value="4-hydroxy-tetrahydrodipicolinate reductase"/>
    <property type="match status" value="1"/>
</dbReference>
<dbReference type="SUPFAM" id="SSF51735">
    <property type="entry name" value="NAD(P)-binding Rossmann-fold domains"/>
    <property type="match status" value="1"/>
</dbReference>
<keyword evidence="5 9" id="KW-0220">Diaminopimelate biosynthesis</keyword>
<evidence type="ECO:0000313" key="13">
    <source>
        <dbReference type="EMBL" id="RSU10311.1"/>
    </source>
</evidence>
<evidence type="ECO:0000256" key="2">
    <source>
        <dbReference type="ARBA" id="ARBA00022490"/>
    </source>
</evidence>
<evidence type="ECO:0000259" key="11">
    <source>
        <dbReference type="Pfam" id="PF01113"/>
    </source>
</evidence>
<dbReference type="InterPro" id="IPR022663">
    <property type="entry name" value="DapB_C"/>
</dbReference>
<dbReference type="PANTHER" id="PTHR20836">
    <property type="entry name" value="DIHYDRODIPICOLINATE REDUCTASE"/>
    <property type="match status" value="1"/>
</dbReference>
<organism evidence="13 14">
    <name type="scientific">Vagococcus elongatus</name>
    <dbReference type="NCBI Taxonomy" id="180344"/>
    <lineage>
        <taxon>Bacteria</taxon>
        <taxon>Bacillati</taxon>
        <taxon>Bacillota</taxon>
        <taxon>Bacilli</taxon>
        <taxon>Lactobacillales</taxon>
        <taxon>Enterococcaceae</taxon>
        <taxon>Vagococcus</taxon>
    </lineage>
</organism>
<dbReference type="InterPro" id="IPR022664">
    <property type="entry name" value="DapB_N_CS"/>
</dbReference>
<keyword evidence="3 9" id="KW-0028">Amino-acid biosynthesis</keyword>
<dbReference type="Gene3D" id="3.40.50.720">
    <property type="entry name" value="NAD(P)-binding Rossmann-like Domain"/>
    <property type="match status" value="1"/>
</dbReference>
<evidence type="ECO:0000256" key="3">
    <source>
        <dbReference type="ARBA" id="ARBA00022605"/>
    </source>
</evidence>
<dbReference type="EMBL" id="NGKA01000015">
    <property type="protein sequence ID" value="RSU10311.1"/>
    <property type="molecule type" value="Genomic_DNA"/>
</dbReference>
<comment type="function">
    <text evidence="9">Catalyzes the conversion of 4-hydroxy-tetrahydrodipicolinate (HTPA) to tetrahydrodipicolinate.</text>
</comment>
<comment type="subunit">
    <text evidence="9">Homotetramer.</text>
</comment>
<dbReference type="CDD" id="cd02274">
    <property type="entry name" value="DHDPR_N"/>
    <property type="match status" value="1"/>
</dbReference>
<reference evidence="13 14" key="1">
    <citation type="submission" date="2017-05" db="EMBL/GenBank/DDBJ databases">
        <title>Vagococcus spp. assemblies.</title>
        <authorList>
            <person name="Gulvik C.A."/>
        </authorList>
    </citation>
    <scope>NUCLEOTIDE SEQUENCE [LARGE SCALE GENOMIC DNA]</scope>
    <source>
        <strain evidence="13 14">CCUG 51432</strain>
    </source>
</reference>
<comment type="caution">
    <text evidence="9">Lacks conserved residue(s) required for the propagation of feature annotation.</text>
</comment>
<dbReference type="Gene3D" id="3.30.360.10">
    <property type="entry name" value="Dihydrodipicolinate Reductase, domain 2"/>
    <property type="match status" value="1"/>
</dbReference>
<dbReference type="AlphaFoldDB" id="A0A430AQA4"/>
<keyword evidence="4 9" id="KW-0521">NADP</keyword>
<dbReference type="RefSeq" id="WP_126809558.1">
    <property type="nucleotide sequence ID" value="NZ_NGKA01000015.1"/>
</dbReference>
<keyword evidence="2 9" id="KW-0963">Cytoplasm</keyword>
<proteinExistence type="inferred from homology"/>
<dbReference type="GO" id="GO:0050661">
    <property type="term" value="F:NADP binding"/>
    <property type="evidence" value="ECO:0007669"/>
    <property type="project" value="UniProtKB-UniRule"/>
</dbReference>
<accession>A0A430AQA4</accession>
<evidence type="ECO:0000256" key="10">
    <source>
        <dbReference type="NCBIfam" id="TIGR00036"/>
    </source>
</evidence>
<dbReference type="GO" id="GO:0019877">
    <property type="term" value="P:diaminopimelate biosynthetic process"/>
    <property type="evidence" value="ECO:0007669"/>
    <property type="project" value="UniProtKB-UniRule"/>
</dbReference>
<comment type="similarity">
    <text evidence="1 9">Belongs to the DapB family.</text>
</comment>
<dbReference type="GO" id="GO:0016726">
    <property type="term" value="F:oxidoreductase activity, acting on CH or CH2 groups, NAD or NADP as acceptor"/>
    <property type="evidence" value="ECO:0007669"/>
    <property type="project" value="UniProtKB-UniRule"/>
</dbReference>
<comment type="caution">
    <text evidence="9">Was originally thought to be a dihydrodipicolinate reductase (DHDPR), catalyzing the conversion of dihydrodipicolinate to tetrahydrodipicolinate. However, it was shown in E.coli that the substrate of the enzymatic reaction is not dihydrodipicolinate (DHDP) but in fact (2S,4S)-4-hydroxy-2,3,4,5-tetrahydrodipicolinic acid (HTPA), the product released by the DapA-catalyzed reaction.</text>
</comment>
<keyword evidence="7 9" id="KW-0520">NAD</keyword>
<evidence type="ECO:0000256" key="1">
    <source>
        <dbReference type="ARBA" id="ARBA00006642"/>
    </source>
</evidence>
<evidence type="ECO:0000313" key="14">
    <source>
        <dbReference type="Proteomes" id="UP000287605"/>
    </source>
</evidence>
<sequence length="232" mass="25424">MEIGVVGNGQMGMTLEEVIKDTSYQMVKMWDVFPQDETITADVLIDFSNPANLTNILAYGVKNNIPVVIATTGYSNQELELIEKTAEKIPVLFSGNYSLGVIVMNQVVKQLAESLGETFDIEIIEKHHNKKLDAPSGTAKMLLDSVMETGEFTPVYGREGIAPRQAREVGVHALRGGTIVGEHEVIFAGTDELLSIKHEAFSKKIFAKGALVGAEWLMKQGPGLYSMEDCLF</sequence>
<feature type="active site" description="Proton donor/acceptor" evidence="9">
    <location>
        <position position="127"/>
    </location>
</feature>
<dbReference type="GO" id="GO:0051287">
    <property type="term" value="F:NAD binding"/>
    <property type="evidence" value="ECO:0007669"/>
    <property type="project" value="UniProtKB-UniRule"/>
</dbReference>
<feature type="active site" description="Proton donor" evidence="9">
    <location>
        <position position="131"/>
    </location>
</feature>
<keyword evidence="14" id="KW-1185">Reference proteome</keyword>
<dbReference type="Pfam" id="PF05173">
    <property type="entry name" value="DapB_C"/>
    <property type="match status" value="1"/>
</dbReference>
<dbReference type="Proteomes" id="UP000287605">
    <property type="component" value="Unassembled WGS sequence"/>
</dbReference>
<dbReference type="GO" id="GO:0008839">
    <property type="term" value="F:4-hydroxy-tetrahydrodipicolinate reductase"/>
    <property type="evidence" value="ECO:0007669"/>
    <property type="project" value="UniProtKB-UniRule"/>
</dbReference>
<protein>
    <recommendedName>
        <fullName evidence="9 10">4-hydroxy-tetrahydrodipicolinate reductase</fullName>
        <shortName evidence="9">HTPA reductase</shortName>
        <ecNumber evidence="9 10">1.17.1.8</ecNumber>
    </recommendedName>
</protein>
<evidence type="ECO:0000256" key="7">
    <source>
        <dbReference type="ARBA" id="ARBA00023027"/>
    </source>
</evidence>
<feature type="binding site" evidence="9">
    <location>
        <begin position="137"/>
        <end position="138"/>
    </location>
    <ligand>
        <name>(S)-2,3,4,5-tetrahydrodipicolinate</name>
        <dbReference type="ChEBI" id="CHEBI:16845"/>
    </ligand>
</feature>
<comment type="pathway">
    <text evidence="9">Amino-acid biosynthesis; L-lysine biosynthesis via DAP pathway; (S)-tetrahydrodipicolinate from L-aspartate: step 4/4.</text>
</comment>